<feature type="compositionally biased region" description="Polar residues" evidence="1">
    <location>
        <begin position="30"/>
        <end position="50"/>
    </location>
</feature>
<comment type="caution">
    <text evidence="2">The sequence shown here is derived from an EMBL/GenBank/DDBJ whole genome shotgun (WGS) entry which is preliminary data.</text>
</comment>
<name>A0ABQ7UPG3_SOLTU</name>
<reference evidence="2 3" key="1">
    <citation type="journal article" date="2021" name="bioRxiv">
        <title>Chromosome-scale and haplotype-resolved genome assembly of a tetraploid potato cultivar.</title>
        <authorList>
            <person name="Sun H."/>
            <person name="Jiao W.-B."/>
            <person name="Krause K."/>
            <person name="Campoy J.A."/>
            <person name="Goel M."/>
            <person name="Folz-Donahue K."/>
            <person name="Kukat C."/>
            <person name="Huettel B."/>
            <person name="Schneeberger K."/>
        </authorList>
    </citation>
    <scope>NUCLEOTIDE SEQUENCE [LARGE SCALE GENOMIC DNA]</scope>
    <source>
        <strain evidence="2">SolTubOtavaFocal</strain>
        <tissue evidence="2">Leaves</tissue>
    </source>
</reference>
<evidence type="ECO:0000313" key="3">
    <source>
        <dbReference type="Proteomes" id="UP000826656"/>
    </source>
</evidence>
<proteinExistence type="predicted"/>
<evidence type="ECO:0000256" key="1">
    <source>
        <dbReference type="SAM" id="MobiDB-lite"/>
    </source>
</evidence>
<accession>A0ABQ7UPG3</accession>
<sequence length="62" mass="7151">MHPHFHQIWPSYAGVNHNTTQQQPPNQTNLSKKSASSELHYRQNNPSSHSRSARKTITPLIY</sequence>
<evidence type="ECO:0000313" key="2">
    <source>
        <dbReference type="EMBL" id="KAH0753723.1"/>
    </source>
</evidence>
<gene>
    <name evidence="2" type="ORF">KY290_023993</name>
</gene>
<keyword evidence="3" id="KW-1185">Reference proteome</keyword>
<organism evidence="2 3">
    <name type="scientific">Solanum tuberosum</name>
    <name type="common">Potato</name>
    <dbReference type="NCBI Taxonomy" id="4113"/>
    <lineage>
        <taxon>Eukaryota</taxon>
        <taxon>Viridiplantae</taxon>
        <taxon>Streptophyta</taxon>
        <taxon>Embryophyta</taxon>
        <taxon>Tracheophyta</taxon>
        <taxon>Spermatophyta</taxon>
        <taxon>Magnoliopsida</taxon>
        <taxon>eudicotyledons</taxon>
        <taxon>Gunneridae</taxon>
        <taxon>Pentapetalae</taxon>
        <taxon>asterids</taxon>
        <taxon>lamiids</taxon>
        <taxon>Solanales</taxon>
        <taxon>Solanaceae</taxon>
        <taxon>Solanoideae</taxon>
        <taxon>Solaneae</taxon>
        <taxon>Solanum</taxon>
    </lineage>
</organism>
<feature type="compositionally biased region" description="Low complexity" evidence="1">
    <location>
        <begin position="18"/>
        <end position="29"/>
    </location>
</feature>
<dbReference type="Proteomes" id="UP000826656">
    <property type="component" value="Unassembled WGS sequence"/>
</dbReference>
<protein>
    <submittedName>
        <fullName evidence="2">Uncharacterized protein</fullName>
    </submittedName>
</protein>
<dbReference type="EMBL" id="JAIVGD010000018">
    <property type="protein sequence ID" value="KAH0753723.1"/>
    <property type="molecule type" value="Genomic_DNA"/>
</dbReference>
<feature type="region of interest" description="Disordered" evidence="1">
    <location>
        <begin position="1"/>
        <end position="62"/>
    </location>
</feature>